<keyword evidence="1" id="KW-1133">Transmembrane helix</keyword>
<protein>
    <submittedName>
        <fullName evidence="2">Hydrophobic protein</fullName>
    </submittedName>
</protein>
<dbReference type="Pfam" id="PF16936">
    <property type="entry name" value="Holin_9"/>
    <property type="match status" value="1"/>
</dbReference>
<proteinExistence type="predicted"/>
<evidence type="ECO:0000256" key="1">
    <source>
        <dbReference type="SAM" id="Phobius"/>
    </source>
</evidence>
<evidence type="ECO:0000313" key="2">
    <source>
        <dbReference type="EMBL" id="STZ58344.1"/>
    </source>
</evidence>
<accession>A0A378TD08</accession>
<keyword evidence="1" id="KW-0812">Transmembrane</keyword>
<feature type="transmembrane region" description="Helical" evidence="1">
    <location>
        <begin position="40"/>
        <end position="60"/>
    </location>
</feature>
<dbReference type="EMBL" id="UGQT01000001">
    <property type="protein sequence ID" value="STZ58344.1"/>
    <property type="molecule type" value="Genomic_DNA"/>
</dbReference>
<keyword evidence="1" id="KW-0472">Membrane</keyword>
<gene>
    <name evidence="2" type="ORF">NCTC10821_01856</name>
</gene>
<feature type="transmembrane region" description="Helical" evidence="1">
    <location>
        <begin position="67"/>
        <end position="89"/>
    </location>
</feature>
<dbReference type="Proteomes" id="UP000254978">
    <property type="component" value="Unassembled WGS sequence"/>
</dbReference>
<sequence>MIPLPRAWLLTGAMVVGSAVGVIIGVLTTVFVHISMRPDAAIALVLAGPTLLGLVLILTAGSRWVTVWGTFLLAIAPSWFGVLVLTQVVQHA</sequence>
<feature type="transmembrane region" description="Helical" evidence="1">
    <location>
        <begin position="7"/>
        <end position="34"/>
    </location>
</feature>
<dbReference type="RefSeq" id="WP_115278223.1">
    <property type="nucleotide sequence ID" value="NZ_AP022600.1"/>
</dbReference>
<dbReference type="OrthoDB" id="4764075at2"/>
<dbReference type="AlphaFoldDB" id="A0A378TD08"/>
<evidence type="ECO:0000313" key="3">
    <source>
        <dbReference type="Proteomes" id="UP000254978"/>
    </source>
</evidence>
<organism evidence="2 3">
    <name type="scientific">Mycolicibacterium tokaiense</name>
    <dbReference type="NCBI Taxonomy" id="39695"/>
    <lineage>
        <taxon>Bacteria</taxon>
        <taxon>Bacillati</taxon>
        <taxon>Actinomycetota</taxon>
        <taxon>Actinomycetes</taxon>
        <taxon>Mycobacteriales</taxon>
        <taxon>Mycobacteriaceae</taxon>
        <taxon>Mycolicibacterium</taxon>
    </lineage>
</organism>
<dbReference type="InterPro" id="IPR031614">
    <property type="entry name" value="Holin_9"/>
</dbReference>
<reference evidence="2 3" key="1">
    <citation type="submission" date="2018-06" db="EMBL/GenBank/DDBJ databases">
        <authorList>
            <consortium name="Pathogen Informatics"/>
            <person name="Doyle S."/>
        </authorList>
    </citation>
    <scope>NUCLEOTIDE SEQUENCE [LARGE SCALE GENOMIC DNA]</scope>
    <source>
        <strain evidence="2 3">NCTC10821</strain>
    </source>
</reference>
<name>A0A378TD08_9MYCO</name>
<keyword evidence="3" id="KW-1185">Reference proteome</keyword>